<reference evidence="2" key="1">
    <citation type="submission" date="2019-10" db="EMBL/GenBank/DDBJ databases">
        <title>Complete Genome Sequence of Bradyrhizobium betae type strain PL7HG1T.</title>
        <authorList>
            <person name="Bromfield E.S.P."/>
            <person name="Cloutier S."/>
        </authorList>
    </citation>
    <scope>NUCLEOTIDE SEQUENCE [LARGE SCALE GENOMIC DNA]</scope>
    <source>
        <strain evidence="2">PL7HG1</strain>
    </source>
</reference>
<accession>A0A5P6PBQ4</accession>
<dbReference type="KEGG" id="bbet:F8237_25860"/>
<dbReference type="AlphaFoldDB" id="A0A5P6PBQ4"/>
<proteinExistence type="predicted"/>
<gene>
    <name evidence="1" type="ORF">F8237_25860</name>
</gene>
<dbReference type="EMBL" id="CP044543">
    <property type="protein sequence ID" value="QFI75518.1"/>
    <property type="molecule type" value="Genomic_DNA"/>
</dbReference>
<dbReference type="RefSeq" id="WP_151649065.1">
    <property type="nucleotide sequence ID" value="NZ_CP044543.1"/>
</dbReference>
<organism evidence="1 2">
    <name type="scientific">Bradyrhizobium betae</name>
    <dbReference type="NCBI Taxonomy" id="244734"/>
    <lineage>
        <taxon>Bacteria</taxon>
        <taxon>Pseudomonadati</taxon>
        <taxon>Pseudomonadota</taxon>
        <taxon>Alphaproteobacteria</taxon>
        <taxon>Hyphomicrobiales</taxon>
        <taxon>Nitrobacteraceae</taxon>
        <taxon>Bradyrhizobium</taxon>
    </lineage>
</organism>
<protein>
    <submittedName>
        <fullName evidence="1">Head protein</fullName>
    </submittedName>
</protein>
<sequence length="321" mass="34489">MTLPTSTFVTYSAVGNREDLSDMIYRIDPVDTPFMSGVDKEKATAVNHEWQTQALAGANAGNAQLEGDDPNTDTTTPTVRLGNLCQISYKVARVSGTQQAVDHAGRDNELAYQEMLKGLELKRDLETILCGTNQAKVTGNTTTPRKTASVLSWIVSNTTMGTAGSPANPAAADGSGSRTDASSQIAFTEVRLKTVLSSIWTNGGKPGTIMTGAFNKQVFSTFTGRSTAVEESKSKKIVASVDAYESDFGKLKVVANRFQRPRDVLVLELDKWAVAYLNGRNMISIPLAKTGDSDRRQILAEYALVARNEKASGGVFDNTSS</sequence>
<dbReference type="Pfam" id="PF17236">
    <property type="entry name" value="SU10_MCP"/>
    <property type="match status" value="1"/>
</dbReference>
<evidence type="ECO:0000313" key="1">
    <source>
        <dbReference type="EMBL" id="QFI75518.1"/>
    </source>
</evidence>
<dbReference type="InterPro" id="IPR035198">
    <property type="entry name" value="SU10_MCP"/>
</dbReference>
<dbReference type="OrthoDB" id="7064574at2"/>
<evidence type="ECO:0000313" key="2">
    <source>
        <dbReference type="Proteomes" id="UP000325641"/>
    </source>
</evidence>
<dbReference type="Proteomes" id="UP000325641">
    <property type="component" value="Chromosome"/>
</dbReference>
<name>A0A5P6PBQ4_9BRAD</name>